<dbReference type="PROSITE" id="PS50057">
    <property type="entry name" value="FERM_3"/>
    <property type="match status" value="2"/>
</dbReference>
<keyword evidence="13" id="KW-0175">Coiled coil</keyword>
<dbReference type="FunFam" id="1.20.80.10:FF:000012">
    <property type="entry name" value="Myosin VIIA"/>
    <property type="match status" value="1"/>
</dbReference>
<dbReference type="InterPro" id="IPR006020">
    <property type="entry name" value="PTB/PI_dom"/>
</dbReference>
<dbReference type="CDD" id="cd01381">
    <property type="entry name" value="MYSc_Myo7"/>
    <property type="match status" value="1"/>
</dbReference>
<dbReference type="SMART" id="SM00139">
    <property type="entry name" value="MyTH4"/>
    <property type="match status" value="2"/>
</dbReference>
<dbReference type="Pfam" id="PF24123">
    <property type="entry name" value="Myosin_VII_N"/>
    <property type="match status" value="1"/>
</dbReference>
<feature type="binding site" evidence="12">
    <location>
        <begin position="164"/>
        <end position="171"/>
    </location>
    <ligand>
        <name>ATP</name>
        <dbReference type="ChEBI" id="CHEBI:30616"/>
    </ligand>
</feature>
<dbReference type="PROSITE" id="PS51016">
    <property type="entry name" value="MYTH4"/>
    <property type="match status" value="2"/>
</dbReference>
<evidence type="ECO:0000256" key="2">
    <source>
        <dbReference type="ARBA" id="ARBA00008314"/>
    </source>
</evidence>
<comment type="similarity">
    <text evidence="2 12">Belongs to the TRAFAC class myosin-kinesin ATPase superfamily. Myosin family.</text>
</comment>
<evidence type="ECO:0000256" key="4">
    <source>
        <dbReference type="ARBA" id="ARBA00022490"/>
    </source>
</evidence>
<dbReference type="SUPFAM" id="SSF52540">
    <property type="entry name" value="P-loop containing nucleoside triphosphate hydrolases"/>
    <property type="match status" value="2"/>
</dbReference>
<dbReference type="Pfam" id="PF02174">
    <property type="entry name" value="IRS"/>
    <property type="match status" value="1"/>
</dbReference>
<dbReference type="InterPro" id="IPR000299">
    <property type="entry name" value="FERM_domain"/>
</dbReference>
<dbReference type="SMART" id="SM00242">
    <property type="entry name" value="MYSc"/>
    <property type="match status" value="1"/>
</dbReference>
<dbReference type="FunFam" id="2.30.30.40:FF:000113">
    <property type="entry name" value="unconventional myosin-VIIa"/>
    <property type="match status" value="1"/>
</dbReference>
<feature type="region of interest" description="Actin-binding" evidence="12">
    <location>
        <begin position="643"/>
        <end position="665"/>
    </location>
</feature>
<dbReference type="InterPro" id="IPR011993">
    <property type="entry name" value="PH-like_dom_sf"/>
</dbReference>
<dbReference type="InterPro" id="IPR051567">
    <property type="entry name" value="Unconventional_Myosin_ATPase"/>
</dbReference>
<evidence type="ECO:0000256" key="10">
    <source>
        <dbReference type="ARBA" id="ARBA00023203"/>
    </source>
</evidence>
<dbReference type="Pfam" id="PF00063">
    <property type="entry name" value="Myosin_head"/>
    <property type="match status" value="1"/>
</dbReference>
<dbReference type="PANTHER" id="PTHR22692:SF34">
    <property type="entry name" value="MYOSIN VIIA"/>
    <property type="match status" value="1"/>
</dbReference>
<accession>A0A8V0X4J9</accession>
<dbReference type="GO" id="GO:0005902">
    <property type="term" value="C:microvillus"/>
    <property type="evidence" value="ECO:0007669"/>
    <property type="project" value="UniProtKB-ARBA"/>
</dbReference>
<dbReference type="Gene3D" id="1.25.40.530">
    <property type="entry name" value="MyTH4 domain"/>
    <property type="match status" value="2"/>
</dbReference>
<dbReference type="InterPro" id="IPR001609">
    <property type="entry name" value="Myosin_head_motor_dom-like"/>
</dbReference>
<dbReference type="Pfam" id="PF00784">
    <property type="entry name" value="MyTH4"/>
    <property type="match status" value="2"/>
</dbReference>
<evidence type="ECO:0000259" key="17">
    <source>
        <dbReference type="PROSITE" id="PS50057"/>
    </source>
</evidence>
<evidence type="ECO:0000259" key="19">
    <source>
        <dbReference type="PROSITE" id="PS51456"/>
    </source>
</evidence>
<dbReference type="Ensembl" id="ENSGALT00010004784.1">
    <property type="protein sequence ID" value="ENSGALP00010002875.1"/>
    <property type="gene ID" value="ENSGALG00010002138.1"/>
</dbReference>
<dbReference type="Gene3D" id="1.20.58.530">
    <property type="match status" value="1"/>
</dbReference>
<dbReference type="GO" id="GO:0007605">
    <property type="term" value="P:sensory perception of sound"/>
    <property type="evidence" value="ECO:0007669"/>
    <property type="project" value="UniProtKB-ARBA"/>
</dbReference>
<dbReference type="InterPro" id="IPR036961">
    <property type="entry name" value="Kinesin_motor_dom_sf"/>
</dbReference>
<dbReference type="GO" id="GO:0003774">
    <property type="term" value="F:cytoskeletal motor activity"/>
    <property type="evidence" value="ECO:0007669"/>
    <property type="project" value="UniProtKB-UniRule"/>
</dbReference>
<feature type="coiled-coil region" evidence="13">
    <location>
        <begin position="892"/>
        <end position="960"/>
    </location>
</feature>
<reference evidence="20" key="1">
    <citation type="submission" date="2020-11" db="EMBL/GenBank/DDBJ databases">
        <title>Gallus gallus (Chicken) genome, bGalGal1, GRCg7b, maternal haplotype autosomes + Z &amp; W.</title>
        <authorList>
            <person name="Warren W."/>
            <person name="Formenti G."/>
            <person name="Fedrigo O."/>
            <person name="Haase B."/>
            <person name="Mountcastle J."/>
            <person name="Balacco J."/>
            <person name="Tracey A."/>
            <person name="Schneider V."/>
            <person name="Okimoto R."/>
            <person name="Cheng H."/>
            <person name="Hawken R."/>
            <person name="Howe K."/>
            <person name="Jarvis E.D."/>
        </authorList>
    </citation>
    <scope>NUCLEOTIDE SEQUENCE [LARGE SCALE GENOMIC DNA]</scope>
    <source>
        <strain evidence="20">Broiler</strain>
    </source>
</reference>
<evidence type="ECO:0000256" key="11">
    <source>
        <dbReference type="PROSITE-ProRule" id="PRU00192"/>
    </source>
</evidence>
<feature type="domain" description="MyTH4" evidence="18">
    <location>
        <begin position="1734"/>
        <end position="1883"/>
    </location>
</feature>
<dbReference type="Gene3D" id="2.30.30.40">
    <property type="entry name" value="SH3 Domains"/>
    <property type="match status" value="1"/>
</dbReference>
<dbReference type="SMART" id="SM00326">
    <property type="entry name" value="SH3"/>
    <property type="match status" value="1"/>
</dbReference>
<dbReference type="InterPro" id="IPR041794">
    <property type="entry name" value="MyoVII_FERM_C2"/>
</dbReference>
<dbReference type="CDD" id="cd13199">
    <property type="entry name" value="FERM_C2_MyoVII"/>
    <property type="match status" value="1"/>
</dbReference>
<dbReference type="PANTHER" id="PTHR22692">
    <property type="entry name" value="MYOSIN VII, XV"/>
    <property type="match status" value="1"/>
</dbReference>
<dbReference type="InterPro" id="IPR041793">
    <property type="entry name" value="MyoVII_FERM_C1"/>
</dbReference>
<dbReference type="InterPro" id="IPR029071">
    <property type="entry name" value="Ubiquitin-like_domsf"/>
</dbReference>
<feature type="domain" description="FERM" evidence="17">
    <location>
        <begin position="1889"/>
        <end position="2192"/>
    </location>
</feature>
<evidence type="ECO:0000256" key="14">
    <source>
        <dbReference type="SAM" id="MobiDB-lite"/>
    </source>
</evidence>
<dbReference type="GO" id="GO:0030182">
    <property type="term" value="P:neuron differentiation"/>
    <property type="evidence" value="ECO:0007669"/>
    <property type="project" value="UniProtKB-ARBA"/>
</dbReference>
<sequence length="2202" mass="253651">MVILRQGDYVWMDLKTGREFDVPIGAVVKLCDSGQIQVVDDEGNEHWISPQNASHIKPMHPTSIHGVEDMIRLGDLNEAGILRNLLIRYREHLIYTNCGGRTYTGSILVAVNPYQLLPIYSPEQIRLYTNKKIGEMPPHIFAIADNCYFNMQRNNKDQCCIISGESGAGKTESTKLILQFLAAISGQHSWIEQQVLEANPILEAFGNAKTIRNDNSSRFGKYIDIHFNKRGAIEGAKIEQYLLEKSRVCRQAQDERNYHVFYCMLRGMTMEQKKKLGLGKATDYNYLAMGNCTTCDGRDDSKEYANIRSAMKVLMFTDTENWEISKLLAAILHMGNLKYEARTYDNLDACEVVQSASLITAASLLEVDPQDVMNCLTSRTIITRGETVSTPLSMEQALDVRDAFVKGIYGRLFVWIVEKINAAIYRPPSQELKSVRRSIGLLDIFGFENFTVNSFEQLCINFANENLQQFFVRHVFKLEQEEYNLENINWQHIEFTDNQDALDMIAIKPMNIISLIDEESKFPKGTDATMLHKLNSQHKLNTNYIPPKNNYETQFGINHFAGIVYYETKGFLEKNRDTLHGDIIQLVHSSKNKFIKQIFQADVAMFLCGYASSTFGQSPTPTPKGAETRKRSPTLSSQFKRSLELLMRTLSVCQPFFVRCIKPNEYKKPMLFDRELCVRQLRYSGMMETIRIRRAGYPIRYTFVEFVDRYRVLMPGVKPAYKQGDLRGTCQRIAEAVLGKDDDWQIGKTKIFLKDHHDMLLEIERDKAITDKVILIQKVVRGFKDRSNFLKVRNSVLMIQRYWRGHNCRKNYGAMRIGFLRLQALYRSRKLHKQYHMARRRIIEFQARCRGYLVRRAFRHRLWAVLTVQAYARGMIARRLYKRLRGEYHRRLEAEKLRLAEEERLRKEMSAKKAKEEAEKKHQVRLAQLAREDAEREVKEKEEARRKKELLEKMERARNEPVNDSEMVDKMFGFLGTTSSLPGQEGQAPNGFEDLERAQKELEEEDLDAALPLPEEEEEDLSEYKFAKFAATYFQGTTTHTYIRRPLKQPLLYHEDEGDQLAALAVWITILRFMGDLPEPKYHTAMSDGGEKIPVMTKIYETLGKKTYKKELQALQGEGESTHIDGHKKNSVRHKLVSLTLKKKSKLTEEVTKRLHDGESTLQGNSMLEDRPTSNLEKLHFIIGNGILRPALRDEIYCQICKQLTQNPSKSSHARGWILMSLCVGCFAPSEKFVKYLRNFINGGPPGYAPYCEERLRRTFANGTRTQPPSWLELQATKSKKPIMLPVTFMDGTTKTLLTDSATTAKELCNSLADKISLKDRFGFSLYIALFDKVSSLGSGNDHVMDAVSQCEQYAKEQGAQERNAPWRLFFRKEIFTPWHNPSEDNVATNLIYQQIVRGVKFGEYRCDKEEDLAELASQQYYVDYGSEMVLERLLNLIPSYIPDREITASKTVEKWAQLIIAAHKKGIYTQKRTDPRKVKEEVVDFARFKWPLLFSRFYEAFKFSGPSLPKNDVIVAVNWTGVYFVDEQEQVLLELSFPEITAVSSSRGGKLQGQSFTLATIKADEYTFTSNNAEDIRDLVVTFLEGLRKRSKYVVTLQDNPNPVGEESGFLSFLKGDLIVLDQDTGEHVMNSGWANGFNERTKQKGDFPTDSVYVLPTVTMPPLEIVALVTMTPDQRQDVIRTSQMAISDSEERVKPYTLEEFSYDYFRPPPKHTLSRVMITKSRGKDKLWCYTREPIKQPLLKKILGSEELSQEACMAFIAVLKYMGDYPSKRTRSVNELTDQIFEGALKAEPLKDEIYCQTLKQLTDNHIKYSEEKGWELLWLCTGLFPPSNILLPHVQRFLQSRKHHPLAADCIQRLQKALRNGSRKYPPHLVEVEAIQHKTTQIFHKVYFPDDTDEAFEVESSTKAKDFCQNISNRLLLKSSEGFSLFVKISDKVISVPEGDFFFDFVRHLTDWIKKARPAKDGIVPSLTYQVFFMKKLWTNTTPGKDSMADSIFHYYQELPKYLRGYHKCTREEVLQLAALIYRVKFEDDKSYFPSIPKLLKELVPQDLVRQLSPDDWKRSIVAYYNKHAGKTREEAKLAFLKIIFKWPTFGSAFFEVKQTTEPNYPEILLIAINKHGVSLIDPKTKDILITHPFTKISNWSSGNTYFHITIGNLVRGSKLLCETSLGYKMDDLLTSYISQMLTAMSKQRSAKGSK</sequence>
<dbReference type="Gene3D" id="1.10.10.820">
    <property type="match status" value="1"/>
</dbReference>
<dbReference type="Proteomes" id="UP000000539">
    <property type="component" value="Chromosome 1"/>
</dbReference>
<dbReference type="SUPFAM" id="SSF50729">
    <property type="entry name" value="PH domain-like"/>
    <property type="match status" value="1"/>
</dbReference>
<dbReference type="PROSITE" id="PS01179">
    <property type="entry name" value="PID"/>
    <property type="match status" value="1"/>
</dbReference>
<keyword evidence="3 11" id="KW-0728">SH3 domain</keyword>
<dbReference type="OrthoDB" id="6108017at2759"/>
<keyword evidence="10 12" id="KW-0009">Actin-binding</keyword>
<dbReference type="Gene3D" id="1.20.120.720">
    <property type="entry name" value="Myosin VI head, motor domain, U50 subdomain"/>
    <property type="match status" value="1"/>
</dbReference>
<dbReference type="SUPFAM" id="SSF54236">
    <property type="entry name" value="Ubiquitin-like"/>
    <property type="match status" value="2"/>
</dbReference>
<feature type="domain" description="FERM" evidence="17">
    <location>
        <begin position="1283"/>
        <end position="1592"/>
    </location>
</feature>
<evidence type="ECO:0000256" key="6">
    <source>
        <dbReference type="ARBA" id="ARBA00022741"/>
    </source>
</evidence>
<dbReference type="SMART" id="SM00295">
    <property type="entry name" value="B41"/>
    <property type="match status" value="2"/>
</dbReference>
<dbReference type="FunFam" id="3.10.20.90:FF:000036">
    <property type="entry name" value="Unconventional myosin-VIIa"/>
    <property type="match status" value="1"/>
</dbReference>
<evidence type="ECO:0000256" key="12">
    <source>
        <dbReference type="PROSITE-ProRule" id="PRU00782"/>
    </source>
</evidence>
<dbReference type="Pfam" id="PF00373">
    <property type="entry name" value="FERM_M"/>
    <property type="match status" value="1"/>
</dbReference>
<dbReference type="InterPro" id="IPR014352">
    <property type="entry name" value="FERM/acyl-CoA-bd_prot_sf"/>
</dbReference>
<feature type="domain" description="MyTH4" evidence="18">
    <location>
        <begin position="1042"/>
        <end position="1278"/>
    </location>
</feature>
<dbReference type="InterPro" id="IPR000048">
    <property type="entry name" value="IQ_motif_EF-hand-BS"/>
</dbReference>
<dbReference type="GO" id="GO:0007423">
    <property type="term" value="P:sensory organ development"/>
    <property type="evidence" value="ECO:0007669"/>
    <property type="project" value="UniProtKB-ARBA"/>
</dbReference>
<evidence type="ECO:0000256" key="1">
    <source>
        <dbReference type="ARBA" id="ARBA00004496"/>
    </source>
</evidence>
<feature type="region of interest" description="Disordered" evidence="14">
    <location>
        <begin position="616"/>
        <end position="635"/>
    </location>
</feature>
<evidence type="ECO:0000259" key="16">
    <source>
        <dbReference type="PROSITE" id="PS50002"/>
    </source>
</evidence>
<keyword evidence="9 12" id="KW-0505">Motor protein</keyword>
<dbReference type="Pfam" id="PF21998">
    <property type="entry name" value="FERM_C1_MyoVII"/>
    <property type="match status" value="1"/>
</dbReference>
<dbReference type="InterPro" id="IPR036028">
    <property type="entry name" value="SH3-like_dom_sf"/>
</dbReference>
<evidence type="ECO:0000256" key="8">
    <source>
        <dbReference type="ARBA" id="ARBA00023123"/>
    </source>
</evidence>
<evidence type="ECO:0000256" key="13">
    <source>
        <dbReference type="SAM" id="Coils"/>
    </source>
</evidence>
<evidence type="ECO:0000256" key="7">
    <source>
        <dbReference type="ARBA" id="ARBA00022840"/>
    </source>
</evidence>
<keyword evidence="7 12" id="KW-0067">ATP-binding</keyword>
<organism evidence="20 21">
    <name type="scientific">Gallus gallus</name>
    <name type="common">Chicken</name>
    <dbReference type="NCBI Taxonomy" id="9031"/>
    <lineage>
        <taxon>Eukaryota</taxon>
        <taxon>Metazoa</taxon>
        <taxon>Chordata</taxon>
        <taxon>Craniata</taxon>
        <taxon>Vertebrata</taxon>
        <taxon>Euteleostomi</taxon>
        <taxon>Archelosauria</taxon>
        <taxon>Archosauria</taxon>
        <taxon>Dinosauria</taxon>
        <taxon>Saurischia</taxon>
        <taxon>Theropoda</taxon>
        <taxon>Coelurosauria</taxon>
        <taxon>Aves</taxon>
        <taxon>Neognathae</taxon>
        <taxon>Galloanserae</taxon>
        <taxon>Galliformes</taxon>
        <taxon>Phasianidae</taxon>
        <taxon>Phasianinae</taxon>
        <taxon>Gallus</taxon>
    </lineage>
</organism>
<comment type="subcellular location">
    <subcellularLocation>
        <location evidence="1">Cytoplasm</location>
    </subcellularLocation>
</comment>
<dbReference type="SMART" id="SM00015">
    <property type="entry name" value="IQ"/>
    <property type="match status" value="4"/>
</dbReference>
<dbReference type="CDD" id="cd14473">
    <property type="entry name" value="FERM_B-lobe"/>
    <property type="match status" value="2"/>
</dbReference>
<dbReference type="FunFam" id="2.30.29.30:FF:000079">
    <property type="entry name" value="unconventional myosin-VIIa"/>
    <property type="match status" value="1"/>
</dbReference>
<feature type="domain" description="SH3" evidence="16">
    <location>
        <begin position="1590"/>
        <end position="1659"/>
    </location>
</feature>
<dbReference type="InterPro" id="IPR038185">
    <property type="entry name" value="MyTH4_dom_sf"/>
</dbReference>
<dbReference type="CDD" id="cd17093">
    <property type="entry name" value="FERM2_F1_Myosin-VII"/>
    <property type="match status" value="1"/>
</dbReference>
<dbReference type="FunFam" id="1.20.80.10:FF:000013">
    <property type="entry name" value="Unconventional myosin-VIIa"/>
    <property type="match status" value="1"/>
</dbReference>
<dbReference type="InterPro" id="IPR019749">
    <property type="entry name" value="Band_41_domain"/>
</dbReference>
<dbReference type="FunFam" id="2.30.29.30:FF:000075">
    <property type="entry name" value="unconventional myosin-VIIa"/>
    <property type="match status" value="1"/>
</dbReference>
<dbReference type="GO" id="GO:0016459">
    <property type="term" value="C:myosin complex"/>
    <property type="evidence" value="ECO:0007669"/>
    <property type="project" value="UniProtKB-KW"/>
</dbReference>
<dbReference type="InterPro" id="IPR001452">
    <property type="entry name" value="SH3_domain"/>
</dbReference>
<dbReference type="InterPro" id="IPR019748">
    <property type="entry name" value="FERM_central"/>
</dbReference>
<evidence type="ECO:0000256" key="9">
    <source>
        <dbReference type="ARBA" id="ARBA00023175"/>
    </source>
</evidence>
<evidence type="ECO:0000259" key="15">
    <source>
        <dbReference type="PROSITE" id="PS01179"/>
    </source>
</evidence>
<dbReference type="GeneTree" id="ENSGT00940000155350"/>
<dbReference type="InterPro" id="IPR036106">
    <property type="entry name" value="MYSc_Myo7"/>
</dbReference>
<feature type="domain" description="PID" evidence="15">
    <location>
        <begin position="2118"/>
        <end position="2145"/>
    </location>
</feature>
<keyword evidence="6 12" id="KW-0547">Nucleotide-binding</keyword>
<dbReference type="InterPro" id="IPR000857">
    <property type="entry name" value="MyTH4_dom"/>
</dbReference>
<dbReference type="InterPro" id="IPR057130">
    <property type="entry name" value="Myosin_VII_N"/>
</dbReference>
<dbReference type="Gene3D" id="3.10.20.90">
    <property type="entry name" value="Phosphatidylinositol 3-kinase Catalytic Subunit, Chain A, domain 1"/>
    <property type="match status" value="2"/>
</dbReference>
<gene>
    <name evidence="20" type="primary">MYO7A</name>
</gene>
<feature type="domain" description="Myosin motor" evidence="19">
    <location>
        <begin position="65"/>
        <end position="766"/>
    </location>
</feature>
<reference evidence="20" key="3">
    <citation type="submission" date="2025-09" db="UniProtKB">
        <authorList>
            <consortium name="Ensembl"/>
        </authorList>
    </citation>
    <scope>IDENTIFICATION</scope>
    <source>
        <strain evidence="20">broiler</strain>
    </source>
</reference>
<dbReference type="GO" id="GO:0005524">
    <property type="term" value="F:ATP binding"/>
    <property type="evidence" value="ECO:0007669"/>
    <property type="project" value="UniProtKB-UniRule"/>
</dbReference>
<dbReference type="Gene3D" id="3.40.850.10">
    <property type="entry name" value="Kinesin motor domain"/>
    <property type="match status" value="1"/>
</dbReference>
<proteinExistence type="inferred from homology"/>
<dbReference type="InterPro" id="IPR002404">
    <property type="entry name" value="IRS_PTB"/>
</dbReference>
<keyword evidence="21" id="KW-1185">Reference proteome</keyword>
<dbReference type="Pfam" id="PF21989">
    <property type="entry name" value="RA_2"/>
    <property type="match status" value="2"/>
</dbReference>
<dbReference type="Gene3D" id="2.30.29.30">
    <property type="entry name" value="Pleckstrin-homology domain (PH domain)/Phosphotyrosine-binding domain (PTB)"/>
    <property type="match status" value="2"/>
</dbReference>
<dbReference type="GO" id="GO:0045177">
    <property type="term" value="C:apical part of cell"/>
    <property type="evidence" value="ECO:0007669"/>
    <property type="project" value="UniProtKB-ARBA"/>
</dbReference>
<dbReference type="GO" id="GO:0003779">
    <property type="term" value="F:actin binding"/>
    <property type="evidence" value="ECO:0007669"/>
    <property type="project" value="UniProtKB-KW"/>
</dbReference>
<name>A0A8V0X4J9_CHICK</name>
<dbReference type="GO" id="GO:0009887">
    <property type="term" value="P:animal organ morphogenesis"/>
    <property type="evidence" value="ECO:0007669"/>
    <property type="project" value="UniProtKB-ARBA"/>
</dbReference>
<keyword evidence="5" id="KW-0677">Repeat</keyword>
<keyword evidence="4" id="KW-0963">Cytoplasm</keyword>
<protein>
    <submittedName>
        <fullName evidence="20">Myosin VIIA</fullName>
    </submittedName>
</protein>
<evidence type="ECO:0000256" key="5">
    <source>
        <dbReference type="ARBA" id="ARBA00022737"/>
    </source>
</evidence>
<dbReference type="GO" id="GO:0005737">
    <property type="term" value="C:cytoplasm"/>
    <property type="evidence" value="ECO:0007669"/>
    <property type="project" value="UniProtKB-SubCell"/>
</dbReference>
<evidence type="ECO:0000313" key="20">
    <source>
        <dbReference type="Ensembl" id="ENSGALP00010002875.1"/>
    </source>
</evidence>
<dbReference type="FunFam" id="3.10.20.90:FF:000051">
    <property type="entry name" value="Unconventional myosin-VIIa"/>
    <property type="match status" value="1"/>
</dbReference>
<dbReference type="PROSITE" id="PS50096">
    <property type="entry name" value="IQ"/>
    <property type="match status" value="3"/>
</dbReference>
<dbReference type="Pfam" id="PF00612">
    <property type="entry name" value="IQ"/>
    <property type="match status" value="4"/>
</dbReference>
<dbReference type="InterPro" id="IPR027417">
    <property type="entry name" value="P-loop_NTPase"/>
</dbReference>
<keyword evidence="8 12" id="KW-0518">Myosin</keyword>
<dbReference type="Gene3D" id="1.20.5.190">
    <property type="match status" value="2"/>
</dbReference>
<dbReference type="Gene3D" id="6.20.240.20">
    <property type="match status" value="1"/>
</dbReference>
<dbReference type="CDD" id="cd13198">
    <property type="entry name" value="FERM_C1_MyoVII"/>
    <property type="match status" value="1"/>
</dbReference>
<dbReference type="Gene3D" id="1.20.80.10">
    <property type="match status" value="2"/>
</dbReference>
<dbReference type="PROSITE" id="PS50002">
    <property type="entry name" value="SH3"/>
    <property type="match status" value="1"/>
</dbReference>
<evidence type="ECO:0000313" key="21">
    <source>
        <dbReference type="Proteomes" id="UP000000539"/>
    </source>
</evidence>
<dbReference type="SUPFAM" id="SSF47031">
    <property type="entry name" value="Second domain of FERM"/>
    <property type="match status" value="2"/>
</dbReference>
<reference evidence="20" key="2">
    <citation type="submission" date="2025-08" db="UniProtKB">
        <authorList>
            <consortium name="Ensembl"/>
        </authorList>
    </citation>
    <scope>IDENTIFICATION</scope>
    <source>
        <strain evidence="20">broiler</strain>
    </source>
</reference>
<dbReference type="PRINTS" id="PR00193">
    <property type="entry name" value="MYOSINHEAVY"/>
</dbReference>
<evidence type="ECO:0000259" key="18">
    <source>
        <dbReference type="PROSITE" id="PS51016"/>
    </source>
</evidence>
<dbReference type="PROSITE" id="PS51456">
    <property type="entry name" value="MYOSIN_MOTOR"/>
    <property type="match status" value="1"/>
</dbReference>
<dbReference type="FunFam" id="3.40.850.10:FF:000007">
    <property type="entry name" value="Myosin VIIA"/>
    <property type="match status" value="1"/>
</dbReference>
<dbReference type="SUPFAM" id="SSF50044">
    <property type="entry name" value="SH3-domain"/>
    <property type="match status" value="1"/>
</dbReference>
<dbReference type="FunFam" id="1.10.10.820:FF:000001">
    <property type="entry name" value="Myosin heavy chain"/>
    <property type="match status" value="1"/>
</dbReference>
<dbReference type="FunFam" id="1.25.40.530:FF:000004">
    <property type="entry name" value="Myosin VIIA"/>
    <property type="match status" value="1"/>
</dbReference>
<dbReference type="CDD" id="cd17092">
    <property type="entry name" value="FERM1_F1_Myosin-VII"/>
    <property type="match status" value="1"/>
</dbReference>
<evidence type="ECO:0000256" key="3">
    <source>
        <dbReference type="ARBA" id="ARBA00022443"/>
    </source>
</evidence>
<dbReference type="InterPro" id="IPR035963">
    <property type="entry name" value="FERM_2"/>
</dbReference>